<organism evidence="2 3">
    <name type="scientific">Ancylostoma caninum</name>
    <name type="common">Dog hookworm</name>
    <dbReference type="NCBI Taxonomy" id="29170"/>
    <lineage>
        <taxon>Eukaryota</taxon>
        <taxon>Metazoa</taxon>
        <taxon>Ecdysozoa</taxon>
        <taxon>Nematoda</taxon>
        <taxon>Chromadorea</taxon>
        <taxon>Rhabditida</taxon>
        <taxon>Rhabditina</taxon>
        <taxon>Rhabditomorpha</taxon>
        <taxon>Strongyloidea</taxon>
        <taxon>Ancylostomatidae</taxon>
        <taxon>Ancylostomatinae</taxon>
        <taxon>Ancylostoma</taxon>
    </lineage>
</organism>
<gene>
    <name evidence="2" type="ORF">ANCCAN_26290</name>
</gene>
<reference evidence="2 3" key="1">
    <citation type="submission" date="2014-10" db="EMBL/GenBank/DDBJ databases">
        <title>Draft genome of the hookworm Ancylostoma caninum.</title>
        <authorList>
            <person name="Mitreva M."/>
        </authorList>
    </citation>
    <scope>NUCLEOTIDE SEQUENCE [LARGE SCALE GENOMIC DNA]</scope>
    <source>
        <strain evidence="2 3">Baltimore</strain>
    </source>
</reference>
<dbReference type="AlphaFoldDB" id="A0A368F750"/>
<proteinExistence type="predicted"/>
<feature type="compositionally biased region" description="Polar residues" evidence="1">
    <location>
        <begin position="103"/>
        <end position="117"/>
    </location>
</feature>
<comment type="caution">
    <text evidence="2">The sequence shown here is derived from an EMBL/GenBank/DDBJ whole genome shotgun (WGS) entry which is preliminary data.</text>
</comment>
<accession>A0A368F750</accession>
<evidence type="ECO:0000313" key="3">
    <source>
        <dbReference type="Proteomes" id="UP000252519"/>
    </source>
</evidence>
<evidence type="ECO:0000256" key="1">
    <source>
        <dbReference type="SAM" id="MobiDB-lite"/>
    </source>
</evidence>
<dbReference type="EMBL" id="JOJR01003227">
    <property type="protein sequence ID" value="RCN27974.1"/>
    <property type="molecule type" value="Genomic_DNA"/>
</dbReference>
<name>A0A368F750_ANCCA</name>
<keyword evidence="3" id="KW-1185">Reference proteome</keyword>
<evidence type="ECO:0000313" key="2">
    <source>
        <dbReference type="EMBL" id="RCN27974.1"/>
    </source>
</evidence>
<sequence>MGSAPECGDDELAYQTENEENIKDIVVTEISGKMSSNPSYDCDLQSSAQMKFGFYDEDGGFKFVDMNMSKSEEQFVKQAAEEWSEKLKSVRISIEMIIFRPSSNRNPKRAQQSSAARTPSGIMKENPPNAYLVVSLPEVVTWHPMS</sequence>
<dbReference type="Proteomes" id="UP000252519">
    <property type="component" value="Unassembled WGS sequence"/>
</dbReference>
<feature type="region of interest" description="Disordered" evidence="1">
    <location>
        <begin position="103"/>
        <end position="123"/>
    </location>
</feature>
<protein>
    <submittedName>
        <fullName evidence="2">Uncharacterized protein</fullName>
    </submittedName>
</protein>